<feature type="domain" description="HD" evidence="3">
    <location>
        <begin position="1"/>
        <end position="92"/>
    </location>
</feature>
<dbReference type="Pfam" id="PF13023">
    <property type="entry name" value="HD_3"/>
    <property type="match status" value="1"/>
</dbReference>
<sequence length="155" mass="17664">MAIVHDLAEAHVGDITPVDGVSKEEKHRREREAMRSFLEDMLHGGEAARRIGALWDEYEDGITPEAKFVKDLDRLELTLQAIEYERAQGTKTIGTFVADTVRRIRHPAVQDWARDALVERTQLYEERGDQAELWQGVDVEKLGEPVVGDWVAKKN</sequence>
<dbReference type="PANTHER" id="PTHR11845">
    <property type="entry name" value="5'-DEOXYNUCLEOTIDASE HDDC2"/>
    <property type="match status" value="1"/>
</dbReference>
<dbReference type="GO" id="GO:0005737">
    <property type="term" value="C:cytoplasm"/>
    <property type="evidence" value="ECO:0007669"/>
    <property type="project" value="TreeGrafter"/>
</dbReference>
<accession>A0A0F7SG84</accession>
<proteinExistence type="predicted"/>
<dbReference type="GO" id="GO:0046872">
    <property type="term" value="F:metal ion binding"/>
    <property type="evidence" value="ECO:0007669"/>
    <property type="project" value="UniProtKB-KW"/>
</dbReference>
<dbReference type="PANTHER" id="PTHR11845:SF13">
    <property type="entry name" value="5'-DEOXYNUCLEOTIDASE HDDC2"/>
    <property type="match status" value="1"/>
</dbReference>
<keyword evidence="1" id="KW-0479">Metal-binding</keyword>
<dbReference type="SUPFAM" id="SSF109604">
    <property type="entry name" value="HD-domain/PDEase-like"/>
    <property type="match status" value="1"/>
</dbReference>
<dbReference type="AlphaFoldDB" id="A0A0F7SG84"/>
<dbReference type="Gene3D" id="1.10.3210.10">
    <property type="entry name" value="Hypothetical protein af1432"/>
    <property type="match status" value="1"/>
</dbReference>
<evidence type="ECO:0000256" key="2">
    <source>
        <dbReference type="ARBA" id="ARBA00022801"/>
    </source>
</evidence>
<dbReference type="InterPro" id="IPR006674">
    <property type="entry name" value="HD_domain"/>
</dbReference>
<dbReference type="InterPro" id="IPR039356">
    <property type="entry name" value="YfbR/HDDC2"/>
</dbReference>
<keyword evidence="2 4" id="KW-0378">Hydrolase</keyword>
<organism evidence="4">
    <name type="scientific">Phaffia rhodozyma</name>
    <name type="common">Yeast</name>
    <name type="synonym">Xanthophyllomyces dendrorhous</name>
    <dbReference type="NCBI Taxonomy" id="264483"/>
    <lineage>
        <taxon>Eukaryota</taxon>
        <taxon>Fungi</taxon>
        <taxon>Dikarya</taxon>
        <taxon>Basidiomycota</taxon>
        <taxon>Agaricomycotina</taxon>
        <taxon>Tremellomycetes</taxon>
        <taxon>Cystofilobasidiales</taxon>
        <taxon>Mrakiaceae</taxon>
        <taxon>Phaffia</taxon>
    </lineage>
</organism>
<name>A0A0F7SG84_PHARH</name>
<dbReference type="EMBL" id="LN483249">
    <property type="protein sequence ID" value="CDZ97876.1"/>
    <property type="molecule type" value="Genomic_DNA"/>
</dbReference>
<evidence type="ECO:0000259" key="3">
    <source>
        <dbReference type="Pfam" id="PF13023"/>
    </source>
</evidence>
<evidence type="ECO:0000313" key="4">
    <source>
        <dbReference type="EMBL" id="CDZ97876.1"/>
    </source>
</evidence>
<protein>
    <submittedName>
        <fullName evidence="4">Predicted hydrolases of HD superfamily</fullName>
    </submittedName>
</protein>
<reference evidence="4" key="1">
    <citation type="submission" date="2014-08" db="EMBL/GenBank/DDBJ databases">
        <authorList>
            <person name="Sharma Rahul"/>
            <person name="Thines Marco"/>
        </authorList>
    </citation>
    <scope>NUCLEOTIDE SEQUENCE</scope>
</reference>
<evidence type="ECO:0000256" key="1">
    <source>
        <dbReference type="ARBA" id="ARBA00022723"/>
    </source>
</evidence>
<dbReference type="GO" id="GO:0002953">
    <property type="term" value="F:5'-deoxynucleotidase activity"/>
    <property type="evidence" value="ECO:0007669"/>
    <property type="project" value="InterPro"/>
</dbReference>